<evidence type="ECO:0000313" key="3">
    <source>
        <dbReference type="Proteomes" id="UP000295680"/>
    </source>
</evidence>
<gene>
    <name evidence="2" type="ORF">EV192_101126</name>
</gene>
<dbReference type="AlphaFoldDB" id="A0A4R2K3L0"/>
<evidence type="ECO:0000313" key="2">
    <source>
        <dbReference type="EMBL" id="TCO64358.1"/>
    </source>
</evidence>
<keyword evidence="3" id="KW-1185">Reference proteome</keyword>
<proteinExistence type="predicted"/>
<feature type="chain" id="PRO_5039728805" evidence="1">
    <location>
        <begin position="24"/>
        <end position="357"/>
    </location>
</feature>
<feature type="signal peptide" evidence="1">
    <location>
        <begin position="1"/>
        <end position="23"/>
    </location>
</feature>
<name>A0A4R2K3L0_9PSEU</name>
<keyword evidence="1" id="KW-0732">Signal</keyword>
<accession>A0A4R2K3L0</accession>
<dbReference type="Pfam" id="PF11301">
    <property type="entry name" value="DUF3103"/>
    <property type="match status" value="1"/>
</dbReference>
<dbReference type="EMBL" id="SLWS01000001">
    <property type="protein sequence ID" value="TCO64358.1"/>
    <property type="molecule type" value="Genomic_DNA"/>
</dbReference>
<dbReference type="InterPro" id="IPR021452">
    <property type="entry name" value="DUF3103"/>
</dbReference>
<organism evidence="2 3">
    <name type="scientific">Actinocrispum wychmicini</name>
    <dbReference type="NCBI Taxonomy" id="1213861"/>
    <lineage>
        <taxon>Bacteria</taxon>
        <taxon>Bacillati</taxon>
        <taxon>Actinomycetota</taxon>
        <taxon>Actinomycetes</taxon>
        <taxon>Pseudonocardiales</taxon>
        <taxon>Pseudonocardiaceae</taxon>
        <taxon>Actinocrispum</taxon>
    </lineage>
</organism>
<dbReference type="RefSeq" id="WP_165960153.1">
    <property type="nucleotide sequence ID" value="NZ_SLWS01000001.1"/>
</dbReference>
<dbReference type="Proteomes" id="UP000295680">
    <property type="component" value="Unassembled WGS sequence"/>
</dbReference>
<comment type="caution">
    <text evidence="2">The sequence shown here is derived from an EMBL/GenBank/DDBJ whole genome shotgun (WGS) entry which is preliminary data.</text>
</comment>
<protein>
    <submittedName>
        <fullName evidence="2">DUF3103 family protein</fullName>
    </submittedName>
</protein>
<sequence length="357" mass="38134">MRITSLRAVAVAFVLASSTVTISGTTAAAANSNTISGITDGLARALAGELTDHTVRDTLTKLAPVTPVDVRALDVRGRLGAVIDKANADLLAAKGLPAGAARLSEVRLGSPTMVNALRQGVTPLVAATPNDDNAKTFVAYAPGGKAETLPTATVPRQPVLFVDVDVKTATRLGLAVIDRETARHRKAAPALTAQGGYWATQLTSIRFKDVEEPWFKGAAEIFAVVGGFDLNGDARTDIVDMPYLDDENTTYYPNQLVIHWNRYKYNAADIVFMEDDGDTNYLQLAQALIAALAYLTDTGAYQPLVNAILQAMPGSWWTDDPDFVDACYTLTQQANDTRTCAGANGTVSVRPFWVSEL</sequence>
<reference evidence="2 3" key="1">
    <citation type="submission" date="2019-03" db="EMBL/GenBank/DDBJ databases">
        <title>Genomic Encyclopedia of Type Strains, Phase IV (KMG-IV): sequencing the most valuable type-strain genomes for metagenomic binning, comparative biology and taxonomic classification.</title>
        <authorList>
            <person name="Goeker M."/>
        </authorList>
    </citation>
    <scope>NUCLEOTIDE SEQUENCE [LARGE SCALE GENOMIC DNA]</scope>
    <source>
        <strain evidence="2 3">DSM 45934</strain>
    </source>
</reference>
<evidence type="ECO:0000256" key="1">
    <source>
        <dbReference type="SAM" id="SignalP"/>
    </source>
</evidence>